<dbReference type="InterPro" id="IPR006212">
    <property type="entry name" value="Furin_repeat"/>
</dbReference>
<dbReference type="CDD" id="cd00064">
    <property type="entry name" value="FU"/>
    <property type="match status" value="2"/>
</dbReference>
<dbReference type="InterPro" id="IPR009030">
    <property type="entry name" value="Growth_fac_rcpt_cys_sf"/>
</dbReference>
<dbReference type="SUPFAM" id="SSF57184">
    <property type="entry name" value="Growth factor receptor domain"/>
    <property type="match status" value="1"/>
</dbReference>
<keyword evidence="3" id="KW-1185">Reference proteome</keyword>
<sequence>MDFYTDPRSKEPSSVKVASFPSLSFIRAGTILAASPETSDLWDCSKQEFSSKRGHIVRMPLRELIVGCAIPGYEMSAIFKRQNLSISNTGVNQSLLTDGCYLDEAANKSPKTTGIPAKPDSSSVNLLQSKVKQPAEAVAYNKSTNDHDHMTLAGQSDMVTITILTQTVKSRELFNGMRMRYFVGSADRNIEEAVHDLWDRQRNHSGSDMDPNPKANVHASAKSKSTSSMHKPVSGGYCYTCNSNCNTCDGTGSDDCTSCSDGGYCYTCNSNCNTCDGTGSDDCTSCSDVSSNPSENDMFDASGRAIIEVEWIEMKTSTFRQNEDMTGLLEGNAEVYMWSSTFDYLTNNLVTRSVGVPCVQAVDHRYQYNFKIGAVSVGQSIRIGVWEWDDVTGWTDDSLGDKWVFPDDFIMSDTVEYNMFPGAKWKLRCAGCRYLTGTAPDPFISENPEFEATIHEMLSEDSSTQSSTLLPLWNYDTSTQRAAEDIDLFDYTDGDRFDYTDGDSSSGSVSAQFTLDIDCENCYAGVEDGELVVDYELNPITGYEYVASEVTADFKLNIDFLVTLTGEVEGKTSSNVITRLCAIPACLGFSILGVELQIGFLFTLDFVTTMNAVAEIQASPGFDLIWHIKYGFVYDYDTGPITTCADSSLTFNAHPLNLTASLDATIDMALKPTIQIGFFGDIVFIQAHALAGISTEAYLQLQGHMQWPPSTDMQLFDDNTLDDFLLPFGISGLGNRR</sequence>
<dbReference type="Proteomes" id="UP001190700">
    <property type="component" value="Unassembled WGS sequence"/>
</dbReference>
<dbReference type="EMBL" id="LGRX02016784">
    <property type="protein sequence ID" value="KAK3261620.1"/>
    <property type="molecule type" value="Genomic_DNA"/>
</dbReference>
<feature type="region of interest" description="Disordered" evidence="1">
    <location>
        <begin position="201"/>
        <end position="228"/>
    </location>
</feature>
<reference evidence="2 3" key="1">
    <citation type="journal article" date="2015" name="Genome Biol. Evol.">
        <title>Comparative Genomics of a Bacterivorous Green Alga Reveals Evolutionary Causalities and Consequences of Phago-Mixotrophic Mode of Nutrition.</title>
        <authorList>
            <person name="Burns J.A."/>
            <person name="Paasch A."/>
            <person name="Narechania A."/>
            <person name="Kim E."/>
        </authorList>
    </citation>
    <scope>NUCLEOTIDE SEQUENCE [LARGE SCALE GENOMIC DNA]</scope>
    <source>
        <strain evidence="2 3">PLY_AMNH</strain>
    </source>
</reference>
<dbReference type="AlphaFoldDB" id="A0AAE0KV45"/>
<protein>
    <submittedName>
        <fullName evidence="2">Uncharacterized protein</fullName>
    </submittedName>
</protein>
<proteinExistence type="predicted"/>
<evidence type="ECO:0000313" key="3">
    <source>
        <dbReference type="Proteomes" id="UP001190700"/>
    </source>
</evidence>
<comment type="caution">
    <text evidence="2">The sequence shown here is derived from an EMBL/GenBank/DDBJ whole genome shotgun (WGS) entry which is preliminary data.</text>
</comment>
<evidence type="ECO:0000313" key="2">
    <source>
        <dbReference type="EMBL" id="KAK3261620.1"/>
    </source>
</evidence>
<evidence type="ECO:0000256" key="1">
    <source>
        <dbReference type="SAM" id="MobiDB-lite"/>
    </source>
</evidence>
<organism evidence="2 3">
    <name type="scientific">Cymbomonas tetramitiformis</name>
    <dbReference type="NCBI Taxonomy" id="36881"/>
    <lineage>
        <taxon>Eukaryota</taxon>
        <taxon>Viridiplantae</taxon>
        <taxon>Chlorophyta</taxon>
        <taxon>Pyramimonadophyceae</taxon>
        <taxon>Pyramimonadales</taxon>
        <taxon>Pyramimonadaceae</taxon>
        <taxon>Cymbomonas</taxon>
    </lineage>
</organism>
<accession>A0AAE0KV45</accession>
<name>A0AAE0KV45_9CHLO</name>
<gene>
    <name evidence="2" type="ORF">CYMTET_29475</name>
</gene>